<dbReference type="GO" id="GO:0003677">
    <property type="term" value="F:DNA binding"/>
    <property type="evidence" value="ECO:0007669"/>
    <property type="project" value="InterPro"/>
</dbReference>
<evidence type="ECO:0000313" key="7">
    <source>
        <dbReference type="Proteomes" id="UP000239872"/>
    </source>
</evidence>
<dbReference type="SMART" id="SM00028">
    <property type="entry name" value="TPR"/>
    <property type="match status" value="5"/>
</dbReference>
<reference evidence="6 7" key="1">
    <citation type="submission" date="2018-01" db="EMBL/GenBank/DDBJ databases">
        <title>A novel member of the phylum Bacteroidetes isolated from glacier ice.</title>
        <authorList>
            <person name="Liu Q."/>
            <person name="Xin Y.-H."/>
        </authorList>
    </citation>
    <scope>NUCLEOTIDE SEQUENCE [LARGE SCALE GENOMIC DNA]</scope>
    <source>
        <strain evidence="6 7">RB1R16</strain>
    </source>
</reference>
<keyword evidence="5" id="KW-1133">Transmembrane helix</keyword>
<dbReference type="AlphaFoldDB" id="A0A2S7SZN0"/>
<dbReference type="GO" id="GO:0006355">
    <property type="term" value="P:regulation of DNA-templated transcription"/>
    <property type="evidence" value="ECO:0007669"/>
    <property type="project" value="InterPro"/>
</dbReference>
<gene>
    <name evidence="6" type="ORF">CJD36_009560</name>
</gene>
<dbReference type="InterPro" id="IPR019734">
    <property type="entry name" value="TPR_rpt"/>
</dbReference>
<evidence type="ECO:0000256" key="3">
    <source>
        <dbReference type="PROSITE-ProRule" id="PRU00339"/>
    </source>
</evidence>
<dbReference type="SUPFAM" id="SSF48452">
    <property type="entry name" value="TPR-like"/>
    <property type="match status" value="2"/>
</dbReference>
<dbReference type="InterPro" id="IPR016032">
    <property type="entry name" value="Sig_transdc_resp-reg_C-effctor"/>
</dbReference>
<keyword evidence="7" id="KW-1185">Reference proteome</keyword>
<evidence type="ECO:0000256" key="2">
    <source>
        <dbReference type="ARBA" id="ARBA00022803"/>
    </source>
</evidence>
<dbReference type="SUPFAM" id="SSF46894">
    <property type="entry name" value="C-terminal effector domain of the bipartite response regulators"/>
    <property type="match status" value="1"/>
</dbReference>
<evidence type="ECO:0000256" key="5">
    <source>
        <dbReference type="SAM" id="Phobius"/>
    </source>
</evidence>
<dbReference type="PANTHER" id="PTHR45641">
    <property type="entry name" value="TETRATRICOPEPTIDE REPEAT PROTEIN (AFU_ORTHOLOGUE AFUA_6G03870)"/>
    <property type="match status" value="1"/>
</dbReference>
<dbReference type="OrthoDB" id="920116at2"/>
<name>A0A2S7SZN0_9BACT</name>
<proteinExistence type="predicted"/>
<keyword evidence="4" id="KW-0175">Coiled coil</keyword>
<dbReference type="Pfam" id="PF13424">
    <property type="entry name" value="TPR_12"/>
    <property type="match status" value="1"/>
</dbReference>
<dbReference type="PANTHER" id="PTHR45641:SF19">
    <property type="entry name" value="NEPHROCYSTIN-3"/>
    <property type="match status" value="1"/>
</dbReference>
<dbReference type="Proteomes" id="UP000239872">
    <property type="component" value="Unassembled WGS sequence"/>
</dbReference>
<accession>A0A2S7SZN0</accession>
<protein>
    <recommendedName>
        <fullName evidence="8">MalT-like TPR region domain-containing protein</fullName>
    </recommendedName>
</protein>
<comment type="caution">
    <text evidence="6">The sequence shown here is derived from an EMBL/GenBank/DDBJ whole genome shotgun (WGS) entry which is preliminary data.</text>
</comment>
<feature type="coiled-coil region" evidence="4">
    <location>
        <begin position="427"/>
        <end position="475"/>
    </location>
</feature>
<evidence type="ECO:0008006" key="8">
    <source>
        <dbReference type="Google" id="ProtNLM"/>
    </source>
</evidence>
<keyword evidence="1" id="KW-0677">Repeat</keyword>
<feature type="repeat" description="TPR" evidence="3">
    <location>
        <begin position="123"/>
        <end position="156"/>
    </location>
</feature>
<dbReference type="EMBL" id="PPSL01000002">
    <property type="protein sequence ID" value="PQJ12025.1"/>
    <property type="molecule type" value="Genomic_DNA"/>
</dbReference>
<keyword evidence="2 3" id="KW-0802">TPR repeat</keyword>
<dbReference type="InterPro" id="IPR011990">
    <property type="entry name" value="TPR-like_helical_dom_sf"/>
</dbReference>
<dbReference type="PROSITE" id="PS50005">
    <property type="entry name" value="TPR"/>
    <property type="match status" value="1"/>
</dbReference>
<evidence type="ECO:0000313" key="6">
    <source>
        <dbReference type="EMBL" id="PQJ12025.1"/>
    </source>
</evidence>
<evidence type="ECO:0000256" key="1">
    <source>
        <dbReference type="ARBA" id="ARBA00022737"/>
    </source>
</evidence>
<sequence>MVLFSCKENGSTRKGVAPIRLADFDTSSPVKTYEKIRTHNKKEIDSFYMRLGAVLTEQNRYPELLKHLDYYQKLNGLDQYSVAFILKGRGYAYNYVAEYDSANSCFQDAAAIYSKLGAQRELADVWAGLGTNYHYKADYDAAFSCRYKALKIYEQLKDTLGVMHMKCEMPIDYYYQKDYTKAIDTALSCLKYYKASGDEYMTAYMQTILATCYFATDKFDSSLTYSYASLVIRRKSGKARELGESLNNLSLAYMGLKKWDSAIANLKESLLLMQQAGDIRQITIIKQNLANCIWKTGNKPEAEKLLNEAIEDALKSRQKDAIANGYRKLYTFYRDERDFENALTYYQKYKTWKDSMFNEEKVKTIADINVKYETEKKEEEIVRLNELRHIDKIKKIAYLVFSVLILISAALAILFLTNRNRKNRLLIEKVKLELEANEKDLKNFTENIIAKNKFIEELEVKLTAIAATASQQEENEQLSELYQLKILTEDDWVQFKIKFDKVYPGFINRLRQSYPELAAGDQRQFLLIKLNIDNKECAGMLGISAESVKKNRYRLKKKFNLTEEDNLDQFVHSF</sequence>
<feature type="transmembrane region" description="Helical" evidence="5">
    <location>
        <begin position="396"/>
        <end position="416"/>
    </location>
</feature>
<evidence type="ECO:0000256" key="4">
    <source>
        <dbReference type="SAM" id="Coils"/>
    </source>
</evidence>
<keyword evidence="5" id="KW-0472">Membrane</keyword>
<dbReference type="Gene3D" id="1.25.40.10">
    <property type="entry name" value="Tetratricopeptide repeat domain"/>
    <property type="match status" value="2"/>
</dbReference>
<keyword evidence="5" id="KW-0812">Transmembrane</keyword>
<organism evidence="6 7">
    <name type="scientific">Flavipsychrobacter stenotrophus</name>
    <dbReference type="NCBI Taxonomy" id="2077091"/>
    <lineage>
        <taxon>Bacteria</taxon>
        <taxon>Pseudomonadati</taxon>
        <taxon>Bacteroidota</taxon>
        <taxon>Chitinophagia</taxon>
        <taxon>Chitinophagales</taxon>
        <taxon>Chitinophagaceae</taxon>
        <taxon>Flavipsychrobacter</taxon>
    </lineage>
</organism>
<dbReference type="RefSeq" id="WP_105038904.1">
    <property type="nucleotide sequence ID" value="NZ_PPSL01000002.1"/>
</dbReference>